<gene>
    <name evidence="2" type="ORF">ACFPCS_03830</name>
</gene>
<comment type="caution">
    <text evidence="2">The sequence shown here is derived from an EMBL/GenBank/DDBJ whole genome shotgun (WGS) entry which is preliminary data.</text>
</comment>
<dbReference type="EMBL" id="JBHSIW010000005">
    <property type="protein sequence ID" value="MFC4902695.1"/>
    <property type="molecule type" value="Genomic_DNA"/>
</dbReference>
<organism evidence="2 3">
    <name type="scientific">Kocuria oceani</name>
    <dbReference type="NCBI Taxonomy" id="988827"/>
    <lineage>
        <taxon>Bacteria</taxon>
        <taxon>Bacillati</taxon>
        <taxon>Actinomycetota</taxon>
        <taxon>Actinomycetes</taxon>
        <taxon>Micrococcales</taxon>
        <taxon>Micrococcaceae</taxon>
        <taxon>Kocuria</taxon>
    </lineage>
</organism>
<proteinExistence type="predicted"/>
<accession>A0ABV9TGZ4</accession>
<dbReference type="Proteomes" id="UP001595797">
    <property type="component" value="Unassembled WGS sequence"/>
</dbReference>
<evidence type="ECO:0000256" key="1">
    <source>
        <dbReference type="SAM" id="MobiDB-lite"/>
    </source>
</evidence>
<evidence type="ECO:0000313" key="2">
    <source>
        <dbReference type="EMBL" id="MFC4902695.1"/>
    </source>
</evidence>
<protein>
    <submittedName>
        <fullName evidence="2">Uncharacterized protein</fullName>
    </submittedName>
</protein>
<reference evidence="3" key="1">
    <citation type="journal article" date="2019" name="Int. J. Syst. Evol. Microbiol.">
        <title>The Global Catalogue of Microorganisms (GCM) 10K type strain sequencing project: providing services to taxonomists for standard genome sequencing and annotation.</title>
        <authorList>
            <consortium name="The Broad Institute Genomics Platform"/>
            <consortium name="The Broad Institute Genome Sequencing Center for Infectious Disease"/>
            <person name="Wu L."/>
            <person name="Ma J."/>
        </authorList>
    </citation>
    <scope>NUCLEOTIDE SEQUENCE [LARGE SCALE GENOMIC DNA]</scope>
    <source>
        <strain evidence="3">CGMCC 4.6946</strain>
    </source>
</reference>
<dbReference type="RefSeq" id="WP_277551647.1">
    <property type="nucleotide sequence ID" value="NZ_JARAMH010000012.1"/>
</dbReference>
<name>A0ABV9TGZ4_9MICC</name>
<sequence>MSTLGILVRTRRPAAPEGTIEAAPATAGAGRACPGRPPAAERSR</sequence>
<feature type="region of interest" description="Disordered" evidence="1">
    <location>
        <begin position="23"/>
        <end position="44"/>
    </location>
</feature>
<feature type="compositionally biased region" description="Low complexity" evidence="1">
    <location>
        <begin position="23"/>
        <end position="38"/>
    </location>
</feature>
<evidence type="ECO:0000313" key="3">
    <source>
        <dbReference type="Proteomes" id="UP001595797"/>
    </source>
</evidence>
<keyword evidence="3" id="KW-1185">Reference proteome</keyword>